<gene>
    <name evidence="1" type="ORF">AMOR_44430</name>
</gene>
<organism evidence="1 2">
    <name type="scientific">Anaeromyxobacter oryzae</name>
    <dbReference type="NCBI Taxonomy" id="2918170"/>
    <lineage>
        <taxon>Bacteria</taxon>
        <taxon>Pseudomonadati</taxon>
        <taxon>Myxococcota</taxon>
        <taxon>Myxococcia</taxon>
        <taxon>Myxococcales</taxon>
        <taxon>Cystobacterineae</taxon>
        <taxon>Anaeromyxobacteraceae</taxon>
        <taxon>Anaeromyxobacter</taxon>
    </lineage>
</organism>
<dbReference type="RefSeq" id="WP_248354294.1">
    <property type="nucleotide sequence ID" value="NZ_AP025591.1"/>
</dbReference>
<proteinExistence type="predicted"/>
<evidence type="ECO:0000313" key="1">
    <source>
        <dbReference type="EMBL" id="BDG05447.1"/>
    </source>
</evidence>
<dbReference type="EMBL" id="AP025591">
    <property type="protein sequence ID" value="BDG05447.1"/>
    <property type="molecule type" value="Genomic_DNA"/>
</dbReference>
<protein>
    <recommendedName>
        <fullName evidence="3">Carboxypeptidase regulatory-like domain-containing protein</fullName>
    </recommendedName>
</protein>
<dbReference type="SUPFAM" id="SSF49452">
    <property type="entry name" value="Starch-binding domain-like"/>
    <property type="match status" value="1"/>
</dbReference>
<keyword evidence="2" id="KW-1185">Reference proteome</keyword>
<evidence type="ECO:0008006" key="3">
    <source>
        <dbReference type="Google" id="ProtNLM"/>
    </source>
</evidence>
<dbReference type="Proteomes" id="UP001162891">
    <property type="component" value="Chromosome"/>
</dbReference>
<dbReference type="Pfam" id="PF13620">
    <property type="entry name" value="CarboxypepD_reg"/>
    <property type="match status" value="1"/>
</dbReference>
<accession>A0ABN6MWV9</accession>
<evidence type="ECO:0000313" key="2">
    <source>
        <dbReference type="Proteomes" id="UP001162891"/>
    </source>
</evidence>
<name>A0ABN6MWV9_9BACT</name>
<dbReference type="PROSITE" id="PS51257">
    <property type="entry name" value="PROKAR_LIPOPROTEIN"/>
    <property type="match status" value="1"/>
</dbReference>
<dbReference type="InterPro" id="IPR013784">
    <property type="entry name" value="Carb-bd-like_fold"/>
</dbReference>
<sequence>MSRNLRPFLLAAALLAACGKKSNGCDLAARSGCSDGLVCEAVVGGSGGACFEPVVLEGTVYDLSVGKATGAISGARVVAVDVNGAPVAPVAISSATGYTVQVPAPRAPDGTPADPDVTLRADASGFEPFPGGIRVALPVSAAGAVHGQGRWTISNPLTDVGLVALAPADAAARSAALHGHVAVPPDQAGVMVAAETTGATPKGYTTVASADGAYAVLNLPPGDYTVRAYARGSSYESKAQTLQAGDDAQVDLARTGAATATVQGSVKLVSGSLPVGTTFHTSVILVLASTFDDPAGTGQTLGRGDAIPGLRAPDGGAAPSITSAYSIAGVPDGRYVALAGYENDDVVRQISGQGGTAPVFLTVAGGVVTGDQVTAGAVNEFKMVAAVPLYAPGADAPADVIGAPTFDWGDTSSTDFYRVRLLDTSGNEVWTADLDPRTTPLCVAKHCTVAYPSAAPSLSDGLTYQLRVEAWGTNASLPVINSRTEDLRGIFTWHAPAP</sequence>
<dbReference type="Gene3D" id="2.60.40.1120">
    <property type="entry name" value="Carboxypeptidase-like, regulatory domain"/>
    <property type="match status" value="1"/>
</dbReference>
<reference evidence="2" key="1">
    <citation type="journal article" date="2022" name="Int. J. Syst. Evol. Microbiol.">
        <title>Anaeromyxobacter oryzae sp. nov., Anaeromyxobacter diazotrophicus sp. nov. and Anaeromyxobacter paludicola sp. nov., isolated from paddy soils.</title>
        <authorList>
            <person name="Itoh H."/>
            <person name="Xu Z."/>
            <person name="Mise K."/>
            <person name="Masuda Y."/>
            <person name="Ushijima N."/>
            <person name="Hayakawa C."/>
            <person name="Shiratori Y."/>
            <person name="Senoo K."/>
        </authorList>
    </citation>
    <scope>NUCLEOTIDE SEQUENCE [LARGE SCALE GENOMIC DNA]</scope>
    <source>
        <strain evidence="2">Red232</strain>
    </source>
</reference>